<name>A0A2T3AQU9_AMORE</name>
<dbReference type="PANTHER" id="PTHR28037:SF1">
    <property type="entry name" value="ALCOHOL O-ACETYLTRANSFERASE 1-RELATED"/>
    <property type="match status" value="1"/>
</dbReference>
<dbReference type="STRING" id="857342.A0A2T3AQU9"/>
<keyword evidence="2" id="KW-1185">Reference proteome</keyword>
<proteinExistence type="predicted"/>
<accession>A0A2T3AQU9</accession>
<protein>
    <recommendedName>
        <fullName evidence="3">Alcohol acetyltransferase</fullName>
    </recommendedName>
</protein>
<dbReference type="InterPro" id="IPR023213">
    <property type="entry name" value="CAT-like_dom_sf"/>
</dbReference>
<dbReference type="InterPro" id="IPR010828">
    <property type="entry name" value="Atf2/Sli1-like"/>
</dbReference>
<sequence length="471" mass="53034">MYRPVGNLERFSTACHHLGYYRCVTSTARHATGYAPSNLSRVLELALSKVILQHPLLCVGIVNEDKHDAAFVRLNSIDLSKCLEYKVISASTKAEYDKSLEGILEHQHSQSWSDLDIRPGWKLIVVEGSFEASSNRFVFDAIFAFHHALGDGSSGIVFHQSMLEALNRSKMPDSDGFTKHIVQIPDSIALPPPTEEQINFQVSWAFLAKEVWHVLLSKWSTFLGRGPWAGFPPSAQSIQAYRSRVKVFSISPEQLSIILHNCREQRSTLTGLLYGIITVALALRIPTARSFNTLTPYSLRHLLDPSRKEDMGMYVSSYEITYPLEHISSIIKSRHSSVQLRQHIWTIARSFRESIVVELSRLPRDNHIGLLTYVKNYHGIFRSQIGRPRELTFAVSNLGSCKCEGDEHGWRIEEMIFSQSGFGIGAAFSFNVVSVANGPLTISTTWLEGAVQEEVICEVSKYLEKEMASMR</sequence>
<dbReference type="GO" id="GO:0008080">
    <property type="term" value="F:N-acetyltransferase activity"/>
    <property type="evidence" value="ECO:0007669"/>
    <property type="project" value="TreeGrafter"/>
</dbReference>
<evidence type="ECO:0000313" key="2">
    <source>
        <dbReference type="Proteomes" id="UP000241818"/>
    </source>
</evidence>
<dbReference type="OrthoDB" id="2150604at2759"/>
<dbReference type="PANTHER" id="PTHR28037">
    <property type="entry name" value="ALCOHOL O-ACETYLTRANSFERASE 1-RELATED"/>
    <property type="match status" value="1"/>
</dbReference>
<organism evidence="1 2">
    <name type="scientific">Amorphotheca resinae ATCC 22711</name>
    <dbReference type="NCBI Taxonomy" id="857342"/>
    <lineage>
        <taxon>Eukaryota</taxon>
        <taxon>Fungi</taxon>
        <taxon>Dikarya</taxon>
        <taxon>Ascomycota</taxon>
        <taxon>Pezizomycotina</taxon>
        <taxon>Leotiomycetes</taxon>
        <taxon>Helotiales</taxon>
        <taxon>Amorphothecaceae</taxon>
        <taxon>Amorphotheca</taxon>
    </lineage>
</organism>
<evidence type="ECO:0008006" key="3">
    <source>
        <dbReference type="Google" id="ProtNLM"/>
    </source>
</evidence>
<dbReference type="RefSeq" id="XP_024717024.1">
    <property type="nucleotide sequence ID" value="XM_024867775.1"/>
</dbReference>
<dbReference type="AlphaFoldDB" id="A0A2T3AQU9"/>
<dbReference type="InParanoid" id="A0A2T3AQU9"/>
<dbReference type="EMBL" id="KZ679018">
    <property type="protein sequence ID" value="PSS08626.1"/>
    <property type="molecule type" value="Genomic_DNA"/>
</dbReference>
<reference evidence="1 2" key="1">
    <citation type="journal article" date="2018" name="New Phytol.">
        <title>Comparative genomics and transcriptomics depict ericoid mycorrhizal fungi as versatile saprotrophs and plant mutualists.</title>
        <authorList>
            <person name="Martino E."/>
            <person name="Morin E."/>
            <person name="Grelet G.A."/>
            <person name="Kuo A."/>
            <person name="Kohler A."/>
            <person name="Daghino S."/>
            <person name="Barry K.W."/>
            <person name="Cichocki N."/>
            <person name="Clum A."/>
            <person name="Dockter R.B."/>
            <person name="Hainaut M."/>
            <person name="Kuo R.C."/>
            <person name="LaButti K."/>
            <person name="Lindahl B.D."/>
            <person name="Lindquist E.A."/>
            <person name="Lipzen A."/>
            <person name="Khouja H.R."/>
            <person name="Magnuson J."/>
            <person name="Murat C."/>
            <person name="Ohm R.A."/>
            <person name="Singer S.W."/>
            <person name="Spatafora J.W."/>
            <person name="Wang M."/>
            <person name="Veneault-Fourrey C."/>
            <person name="Henrissat B."/>
            <person name="Grigoriev I.V."/>
            <person name="Martin F.M."/>
            <person name="Perotto S."/>
        </authorList>
    </citation>
    <scope>NUCLEOTIDE SEQUENCE [LARGE SCALE GENOMIC DNA]</scope>
    <source>
        <strain evidence="1 2">ATCC 22711</strain>
    </source>
</reference>
<gene>
    <name evidence="1" type="ORF">M430DRAFT_45561</name>
</gene>
<dbReference type="GeneID" id="36575856"/>
<dbReference type="SUPFAM" id="SSF52777">
    <property type="entry name" value="CoA-dependent acyltransferases"/>
    <property type="match status" value="1"/>
</dbReference>
<dbReference type="Proteomes" id="UP000241818">
    <property type="component" value="Unassembled WGS sequence"/>
</dbReference>
<dbReference type="Pfam" id="PF07247">
    <property type="entry name" value="AATase"/>
    <property type="match status" value="1"/>
</dbReference>
<evidence type="ECO:0000313" key="1">
    <source>
        <dbReference type="EMBL" id="PSS08626.1"/>
    </source>
</evidence>
<dbReference type="Gene3D" id="3.30.559.10">
    <property type="entry name" value="Chloramphenicol acetyltransferase-like domain"/>
    <property type="match status" value="1"/>
</dbReference>
<dbReference type="InterPro" id="IPR052058">
    <property type="entry name" value="Alcohol_O-acetyltransferase"/>
</dbReference>
<dbReference type="Gene3D" id="3.30.559.30">
    <property type="entry name" value="Nonribosomal peptide synthetase, condensation domain"/>
    <property type="match status" value="1"/>
</dbReference>